<evidence type="ECO:0000313" key="1">
    <source>
        <dbReference type="EMBL" id="KAI8017095.1"/>
    </source>
</evidence>
<dbReference type="EMBL" id="CM045759">
    <property type="protein sequence ID" value="KAI8017095.1"/>
    <property type="molecule type" value="Genomic_DNA"/>
</dbReference>
<accession>A0ACC0HUT3</accession>
<protein>
    <submittedName>
        <fullName evidence="1">Cyclic nucleotide-gated ion channel 2</fullName>
    </submittedName>
</protein>
<comment type="caution">
    <text evidence="1">The sequence shown here is derived from an EMBL/GenBank/DDBJ whole genome shotgun (WGS) entry which is preliminary data.</text>
</comment>
<dbReference type="Proteomes" id="UP001060215">
    <property type="component" value="Chromosome 2"/>
</dbReference>
<organism evidence="1 2">
    <name type="scientific">Camellia lanceoleosa</name>
    <dbReference type="NCBI Taxonomy" id="1840588"/>
    <lineage>
        <taxon>Eukaryota</taxon>
        <taxon>Viridiplantae</taxon>
        <taxon>Streptophyta</taxon>
        <taxon>Embryophyta</taxon>
        <taxon>Tracheophyta</taxon>
        <taxon>Spermatophyta</taxon>
        <taxon>Magnoliopsida</taxon>
        <taxon>eudicotyledons</taxon>
        <taxon>Gunneridae</taxon>
        <taxon>Pentapetalae</taxon>
        <taxon>asterids</taxon>
        <taxon>Ericales</taxon>
        <taxon>Theaceae</taxon>
        <taxon>Camellia</taxon>
    </lineage>
</organism>
<reference evidence="1 2" key="1">
    <citation type="journal article" date="2022" name="Plant J.">
        <title>Chromosome-level genome of Camellia lanceoleosa provides a valuable resource for understanding genome evolution and self-incompatibility.</title>
        <authorList>
            <person name="Gong W."/>
            <person name="Xiao S."/>
            <person name="Wang L."/>
            <person name="Liao Z."/>
            <person name="Chang Y."/>
            <person name="Mo W."/>
            <person name="Hu G."/>
            <person name="Li W."/>
            <person name="Zhao G."/>
            <person name="Zhu H."/>
            <person name="Hu X."/>
            <person name="Ji K."/>
            <person name="Xiang X."/>
            <person name="Song Q."/>
            <person name="Yuan D."/>
            <person name="Jin S."/>
            <person name="Zhang L."/>
        </authorList>
    </citation>
    <scope>NUCLEOTIDE SEQUENCE [LARGE SCALE GENOMIC DNA]</scope>
    <source>
        <strain evidence="1">SQ_2022a</strain>
    </source>
</reference>
<name>A0ACC0HUT3_9ERIC</name>
<gene>
    <name evidence="1" type="ORF">LOK49_LG04G03440</name>
</gene>
<keyword evidence="2" id="KW-1185">Reference proteome</keyword>
<proteinExistence type="predicted"/>
<sequence length="698" mass="80040">MLSICIPSLSTFPKMSRWTEIFRSSESEPDNDNLTGCYECTRVGGPIFHSTTCEADHQPEWKASAGSSLVPIQNRSDCNPQTSRRSVGRFGSVLDPRSESVRVWNRVVFMARGIALAVDPLFFFALAISLGCERPCVYMDGRMAAIVAVVRTCVDAVQLCHLYIQFRLAYVSRESLGVGCGKLVWDARAIAYNYLRSLKAFWFDAFVIVPLPQVVYLLVVPKLLREERVQLMLTILQLIFLLQFLPKVYHSFSLMRRMRKVTGYIFGSIWWGFGLNLIAYFLASHVAGGYWYILSIRRVASCLSQQCNNTSKNKKCFLSLCCSEVVSYVAFGYHCGTNSTKKIDKTPLCLDGNGPFRYGIFQFALPLISSNSIATKILYSNLWGLMALSTMGNNLEPTTKCSDVMFSICMVLGGLTLFSLLILNIQIFLHAVMARRRKMQLRYRDVQWWMRGRQLPSRLRKRVRHFERQRWATTGGVENEMELIKDLPEGLRRDIKRHLCLDLIKKVPLFDCLDDLILDNICDRVNPLVLSKGEKIIRGGEPVQRMVFIVRGRVKRSQILNKGTVATSILQPGSFLGDELLSWCFRRPFIDRLPPSSATFTCARPTEAFGLNADDLRYITDHFHYRFANEKVKRMARYYSSNWRTWAAVNIQFAWRRYVVRNRGQVSYRTENEGGDSVIRLQHYAAIFMSLKPHDHLE</sequence>
<evidence type="ECO:0000313" key="2">
    <source>
        <dbReference type="Proteomes" id="UP001060215"/>
    </source>
</evidence>